<keyword evidence="4" id="KW-0472">Membrane</keyword>
<dbReference type="EMBL" id="CP054139">
    <property type="protein sequence ID" value="QKJ30592.1"/>
    <property type="molecule type" value="Genomic_DNA"/>
</dbReference>
<feature type="domain" description="RagB/SusD" evidence="7">
    <location>
        <begin position="268"/>
        <end position="555"/>
    </location>
</feature>
<evidence type="ECO:0000256" key="4">
    <source>
        <dbReference type="ARBA" id="ARBA00023136"/>
    </source>
</evidence>
<name>A0A7D4QFT3_9SPHI</name>
<dbReference type="AlphaFoldDB" id="A0A7D4QFT3"/>
<evidence type="ECO:0000256" key="5">
    <source>
        <dbReference type="ARBA" id="ARBA00023237"/>
    </source>
</evidence>
<dbReference type="Gene3D" id="1.25.40.390">
    <property type="match status" value="1"/>
</dbReference>
<dbReference type="Pfam" id="PF07980">
    <property type="entry name" value="SusD_RagB"/>
    <property type="match status" value="1"/>
</dbReference>
<dbReference type="Pfam" id="PF14322">
    <property type="entry name" value="SusD-like_3"/>
    <property type="match status" value="1"/>
</dbReference>
<organism evidence="9 10">
    <name type="scientific">Mucilaginibacter mali</name>
    <dbReference type="NCBI Taxonomy" id="2740462"/>
    <lineage>
        <taxon>Bacteria</taxon>
        <taxon>Pseudomonadati</taxon>
        <taxon>Bacteroidota</taxon>
        <taxon>Sphingobacteriia</taxon>
        <taxon>Sphingobacteriales</taxon>
        <taxon>Sphingobacteriaceae</taxon>
        <taxon>Mucilaginibacter</taxon>
    </lineage>
</organism>
<evidence type="ECO:0000256" key="6">
    <source>
        <dbReference type="SAM" id="SignalP"/>
    </source>
</evidence>
<evidence type="ECO:0000313" key="9">
    <source>
        <dbReference type="EMBL" id="QKJ30592.1"/>
    </source>
</evidence>
<evidence type="ECO:0000259" key="8">
    <source>
        <dbReference type="Pfam" id="PF14322"/>
    </source>
</evidence>
<dbReference type="PROSITE" id="PS51257">
    <property type="entry name" value="PROKAR_LIPOPROTEIN"/>
    <property type="match status" value="1"/>
</dbReference>
<dbReference type="InterPro" id="IPR012944">
    <property type="entry name" value="SusD_RagB_dom"/>
</dbReference>
<comment type="subcellular location">
    <subcellularLocation>
        <location evidence="1">Cell outer membrane</location>
    </subcellularLocation>
</comment>
<dbReference type="SUPFAM" id="SSF48452">
    <property type="entry name" value="TPR-like"/>
    <property type="match status" value="1"/>
</dbReference>
<protein>
    <submittedName>
        <fullName evidence="9">RagB/SusD family nutrient uptake outer membrane protein</fullName>
    </submittedName>
</protein>
<evidence type="ECO:0000256" key="1">
    <source>
        <dbReference type="ARBA" id="ARBA00004442"/>
    </source>
</evidence>
<reference evidence="9 10" key="1">
    <citation type="submission" date="2020-05" db="EMBL/GenBank/DDBJ databases">
        <title>Mucilaginibacter mali sp. nov.</title>
        <authorList>
            <person name="Kim H.S."/>
            <person name="Lee K.C."/>
            <person name="Suh M.K."/>
            <person name="Kim J.-S."/>
            <person name="Han K.-I."/>
            <person name="Eom M.K."/>
            <person name="Shin Y.K."/>
            <person name="Lee J.-S."/>
        </authorList>
    </citation>
    <scope>NUCLEOTIDE SEQUENCE [LARGE SCALE GENOMIC DNA]</scope>
    <source>
        <strain evidence="9 10">G2-14</strain>
    </source>
</reference>
<comment type="similarity">
    <text evidence="2">Belongs to the SusD family.</text>
</comment>
<dbReference type="Proteomes" id="UP000505355">
    <property type="component" value="Chromosome"/>
</dbReference>
<proteinExistence type="inferred from homology"/>
<evidence type="ECO:0000256" key="2">
    <source>
        <dbReference type="ARBA" id="ARBA00006275"/>
    </source>
</evidence>
<dbReference type="KEGG" id="mmab:HQ865_12765"/>
<keyword evidence="10" id="KW-1185">Reference proteome</keyword>
<accession>A0A7D4QFT3</accession>
<dbReference type="GO" id="GO:0009279">
    <property type="term" value="C:cell outer membrane"/>
    <property type="evidence" value="ECO:0007669"/>
    <property type="project" value="UniProtKB-SubCell"/>
</dbReference>
<dbReference type="RefSeq" id="WP_173415265.1">
    <property type="nucleotide sequence ID" value="NZ_CP054139.1"/>
</dbReference>
<dbReference type="InterPro" id="IPR011990">
    <property type="entry name" value="TPR-like_helical_dom_sf"/>
</dbReference>
<sequence length="555" mass="61708">MKKIFFGIVSMLALVAIFSACHKIDTPPTAELTPDVYPQTAAQLTSASGPIYISLRSDFAVTYWFLQSCSSDEAVLPIFATDWIDGNKYLELHRHTWTKDNAWVASGWTYMTNMIGTANQTISVIKASAPAGDAKNTSLAELKTMRALAYFMMMDCYGNVPLDTLYGATDLKTNTPRAKVFTYIESELKAAIPYLKTASSATYGLPTKYLAYSILAKMYLNAAIYTGTARYDDCIAACDQIINSGLYAIEPASTYLQMFYPTNGPSQKEFVFAIPFDASTTNGYMFYARYDLNRNQGIRYLYSGSTPGGITDPIMNQSSGSGLNNVKPSGPRMTTTEFYAYFNDPNDVRNKQWLTGPQYWQDGTPIMVNTTNLGYNQFYTGGSPSASYTYQLNLTPLGTSRLGATSYDLGKDEIAWNTGYRNIKFLPDYTNTISRNQNNDVPVFRYSDIVLMKAEAIFRGGAPTLGATALSLVNSVRSNRTTSAALTALTIDDIYAERCREFTWETWHRNDMIRFGKFENTYGLGKTNTDTYRRIFPIPSTAMAVNSALVQNPGY</sequence>
<keyword evidence="3 6" id="KW-0732">Signal</keyword>
<keyword evidence="5" id="KW-0998">Cell outer membrane</keyword>
<evidence type="ECO:0000313" key="10">
    <source>
        <dbReference type="Proteomes" id="UP000505355"/>
    </source>
</evidence>
<feature type="signal peptide" evidence="6">
    <location>
        <begin position="1"/>
        <end position="22"/>
    </location>
</feature>
<feature type="chain" id="PRO_5028826947" evidence="6">
    <location>
        <begin position="23"/>
        <end position="555"/>
    </location>
</feature>
<gene>
    <name evidence="9" type="ORF">HQ865_12765</name>
</gene>
<feature type="domain" description="SusD-like N-terminal" evidence="8">
    <location>
        <begin position="90"/>
        <end position="220"/>
    </location>
</feature>
<evidence type="ECO:0000256" key="3">
    <source>
        <dbReference type="ARBA" id="ARBA00022729"/>
    </source>
</evidence>
<dbReference type="InterPro" id="IPR033985">
    <property type="entry name" value="SusD-like_N"/>
</dbReference>
<evidence type="ECO:0000259" key="7">
    <source>
        <dbReference type="Pfam" id="PF07980"/>
    </source>
</evidence>